<dbReference type="Proteomes" id="UP001611383">
    <property type="component" value="Chromosome"/>
</dbReference>
<sequence>MPVLPPSPTSILLLMLLQGAPVEQSPNIGACENLKRIELALAPAGPAREICVSPGLMTNIVFDEPTDVELQDEVRFLEVTRGRNIISMLPPQDMVPGERLRLTARLGDGPAQQRATFTLVAQSGRATHQVEVYRDYRSRESFLHEVAQEQAKNRELRAEIRLMWARLAQSGGMRSLIAEKKMDKQGVEVRPLSRENSLIPSKSEALSLLVAYSYRAEGGIAAQVLLLNLSSEPWAVVDASLVDADGRVVQGLKFRQDTPIAPMRDGPVIVEADSSRTDARGELSLTLWGDSARSITFHRLTFP</sequence>
<proteinExistence type="predicted"/>
<dbReference type="EMBL" id="CP043494">
    <property type="protein sequence ID" value="WNG48335.1"/>
    <property type="molecule type" value="Genomic_DNA"/>
</dbReference>
<dbReference type="Pfam" id="PF09544">
    <property type="entry name" value="DUF2381"/>
    <property type="match status" value="1"/>
</dbReference>
<accession>A0ABY9WYV7</accession>
<name>A0ABY9WYV7_9BACT</name>
<evidence type="ECO:0000313" key="2">
    <source>
        <dbReference type="Proteomes" id="UP001611383"/>
    </source>
</evidence>
<gene>
    <name evidence="1" type="ORF">F0U60_32570</name>
</gene>
<protein>
    <submittedName>
        <fullName evidence="1">DUF2381 family protein</fullName>
    </submittedName>
</protein>
<reference evidence="1 2" key="1">
    <citation type="submission" date="2019-08" db="EMBL/GenBank/DDBJ databases">
        <title>Archangium and Cystobacter genomes.</title>
        <authorList>
            <person name="Chen I.-C.K."/>
            <person name="Wielgoss S."/>
        </authorList>
    </citation>
    <scope>NUCLEOTIDE SEQUENCE [LARGE SCALE GENOMIC DNA]</scope>
    <source>
        <strain evidence="1 2">Cbm 6</strain>
    </source>
</reference>
<dbReference type="InterPro" id="IPR011754">
    <property type="entry name" value="Mxa_paralog_2268"/>
</dbReference>
<dbReference type="NCBIfam" id="TIGR02268">
    <property type="entry name" value="Myxococcus xanthus paralogous family TIGR02268"/>
    <property type="match status" value="1"/>
</dbReference>
<organism evidence="1 2">
    <name type="scientific">Archangium minus</name>
    <dbReference type="NCBI Taxonomy" id="83450"/>
    <lineage>
        <taxon>Bacteria</taxon>
        <taxon>Pseudomonadati</taxon>
        <taxon>Myxococcota</taxon>
        <taxon>Myxococcia</taxon>
        <taxon>Myxococcales</taxon>
        <taxon>Cystobacterineae</taxon>
        <taxon>Archangiaceae</taxon>
        <taxon>Archangium</taxon>
    </lineage>
</organism>
<keyword evidence="2" id="KW-1185">Reference proteome</keyword>
<evidence type="ECO:0000313" key="1">
    <source>
        <dbReference type="EMBL" id="WNG48335.1"/>
    </source>
</evidence>